<keyword evidence="4 6" id="KW-1133">Transmembrane helix</keyword>
<keyword evidence="8" id="KW-1185">Reference proteome</keyword>
<dbReference type="RefSeq" id="WP_092209280.1">
    <property type="nucleotide sequence ID" value="NZ_FMUX01000003.1"/>
</dbReference>
<dbReference type="GO" id="GO:0005886">
    <property type="term" value="C:plasma membrane"/>
    <property type="evidence" value="ECO:0007669"/>
    <property type="project" value="UniProtKB-SubCell"/>
</dbReference>
<reference evidence="7 8" key="1">
    <citation type="submission" date="2016-10" db="EMBL/GenBank/DDBJ databases">
        <authorList>
            <person name="de Groot N.N."/>
        </authorList>
    </citation>
    <scope>NUCLEOTIDE SEQUENCE [LARGE SCALE GENOMIC DNA]</scope>
    <source>
        <strain evidence="7 8">AA1</strain>
    </source>
</reference>
<dbReference type="OrthoDB" id="255482at2"/>
<keyword evidence="5 6" id="KW-0472">Membrane</keyword>
<dbReference type="STRING" id="419481.SAMN05216233_103141"/>
<organism evidence="7 8">
    <name type="scientific">Desulfoluna spongiiphila</name>
    <dbReference type="NCBI Taxonomy" id="419481"/>
    <lineage>
        <taxon>Bacteria</taxon>
        <taxon>Pseudomonadati</taxon>
        <taxon>Thermodesulfobacteriota</taxon>
        <taxon>Desulfobacteria</taxon>
        <taxon>Desulfobacterales</taxon>
        <taxon>Desulfolunaceae</taxon>
        <taxon>Desulfoluna</taxon>
    </lineage>
</organism>
<dbReference type="AlphaFoldDB" id="A0A1G5CPP9"/>
<dbReference type="PANTHER" id="PTHR43652:SF2">
    <property type="entry name" value="BASIC AMINO ACID ANTIPORTER YFCC-RELATED"/>
    <property type="match status" value="1"/>
</dbReference>
<feature type="transmembrane region" description="Helical" evidence="6">
    <location>
        <begin position="284"/>
        <end position="304"/>
    </location>
</feature>
<dbReference type="Proteomes" id="UP000198870">
    <property type="component" value="Unassembled WGS sequence"/>
</dbReference>
<dbReference type="InterPro" id="IPR018385">
    <property type="entry name" value="C4_dicarb_anaerob_car-like"/>
</dbReference>
<comment type="subcellular location">
    <subcellularLocation>
        <location evidence="1">Cell membrane</location>
        <topology evidence="1">Multi-pass membrane protein</topology>
    </subcellularLocation>
</comment>
<sequence>MNSASKSHFEDNENGLEQHPFFMLAMLLALICVAANFIPSGVYERVAFEGRTVVDPSSYQIVAKKYVQFQDFFLSFYFGFKKASGLIAMVLFVGGAFGVVKGIGLMEATVKAMAIKLRNVSFIPMSLAIMVLFGLFVSFTGVWELSLVILPLMIPLFLRLGYDVMTGAAVILVGAATGLAGAAANPFFTAIAQNIAELPLYSALSYRLLTHAILMTVGLVYVALYARKVKSDPSKSLMVGIASKHAELSDDEYAFTPKLIRAGVVFLSILAFLIYGAVCMNFSFAAMSGTFVSMGILVGLAYGLRPNEICHMFSRGMGDLMIAAMVIFFARSILFIMEETLVIDTVIRFLASITEGSSSYLAACLMYWVQTVINFFIPSGSGQAAITMPILIPLADLSEINRQIACYASQMGDALSNFIYPTNGALVAILSIAGIPYRKWVQFFGPLFLILASVACCLVLLAQYVNLGPF</sequence>
<feature type="transmembrane region" description="Helical" evidence="6">
    <location>
        <begin position="259"/>
        <end position="278"/>
    </location>
</feature>
<feature type="transmembrane region" description="Helical" evidence="6">
    <location>
        <begin position="443"/>
        <end position="465"/>
    </location>
</feature>
<feature type="transmembrane region" description="Helical" evidence="6">
    <location>
        <begin position="208"/>
        <end position="226"/>
    </location>
</feature>
<feature type="transmembrane region" description="Helical" evidence="6">
    <location>
        <begin position="21"/>
        <end position="38"/>
    </location>
</feature>
<accession>A0A1G5CPP9</accession>
<evidence type="ECO:0000256" key="5">
    <source>
        <dbReference type="ARBA" id="ARBA00023136"/>
    </source>
</evidence>
<evidence type="ECO:0000256" key="2">
    <source>
        <dbReference type="ARBA" id="ARBA00022475"/>
    </source>
</evidence>
<feature type="transmembrane region" description="Helical" evidence="6">
    <location>
        <begin position="120"/>
        <end position="139"/>
    </location>
</feature>
<evidence type="ECO:0000256" key="4">
    <source>
        <dbReference type="ARBA" id="ARBA00022989"/>
    </source>
</evidence>
<evidence type="ECO:0000256" key="1">
    <source>
        <dbReference type="ARBA" id="ARBA00004651"/>
    </source>
</evidence>
<feature type="transmembrane region" description="Helical" evidence="6">
    <location>
        <begin position="418"/>
        <end position="437"/>
    </location>
</feature>
<dbReference type="InterPro" id="IPR051679">
    <property type="entry name" value="DASS-Related_Transporters"/>
</dbReference>
<dbReference type="EMBL" id="FMUX01000003">
    <property type="protein sequence ID" value="SCY04445.1"/>
    <property type="molecule type" value="Genomic_DNA"/>
</dbReference>
<evidence type="ECO:0000256" key="3">
    <source>
        <dbReference type="ARBA" id="ARBA00022692"/>
    </source>
</evidence>
<proteinExistence type="predicted"/>
<feature type="transmembrane region" description="Helical" evidence="6">
    <location>
        <begin position="145"/>
        <end position="162"/>
    </location>
</feature>
<keyword evidence="3 6" id="KW-0812">Transmembrane</keyword>
<evidence type="ECO:0000256" key="6">
    <source>
        <dbReference type="SAM" id="Phobius"/>
    </source>
</evidence>
<gene>
    <name evidence="7" type="ORF">SAMN05216233_103141</name>
</gene>
<dbReference type="PANTHER" id="PTHR43652">
    <property type="entry name" value="BASIC AMINO ACID ANTIPORTER YFCC-RELATED"/>
    <property type="match status" value="1"/>
</dbReference>
<name>A0A1G5CPP9_9BACT</name>
<keyword evidence="2" id="KW-1003">Cell membrane</keyword>
<evidence type="ECO:0000313" key="7">
    <source>
        <dbReference type="EMBL" id="SCY04445.1"/>
    </source>
</evidence>
<feature type="transmembrane region" description="Helical" evidence="6">
    <location>
        <begin position="316"/>
        <end position="337"/>
    </location>
</feature>
<evidence type="ECO:0000313" key="8">
    <source>
        <dbReference type="Proteomes" id="UP000198870"/>
    </source>
</evidence>
<feature type="transmembrane region" description="Helical" evidence="6">
    <location>
        <begin position="169"/>
        <end position="188"/>
    </location>
</feature>
<protein>
    <submittedName>
        <fullName evidence="7">Uncharacterized membrane protein YfcC, ion transporter superfamily</fullName>
    </submittedName>
</protein>
<feature type="transmembrane region" description="Helical" evidence="6">
    <location>
        <begin position="83"/>
        <end position="100"/>
    </location>
</feature>
<dbReference type="Pfam" id="PF03606">
    <property type="entry name" value="DcuC"/>
    <property type="match status" value="1"/>
</dbReference>